<evidence type="ECO:0000313" key="2">
    <source>
        <dbReference type="Proteomes" id="UP000317835"/>
    </source>
</evidence>
<dbReference type="GO" id="GO:0016603">
    <property type="term" value="F:glutaminyl-peptide cyclotransferase activity"/>
    <property type="evidence" value="ECO:0007669"/>
    <property type="project" value="InterPro"/>
</dbReference>
<dbReference type="EMBL" id="CP036426">
    <property type="protein sequence ID" value="QDV37310.1"/>
    <property type="molecule type" value="Genomic_DNA"/>
</dbReference>
<dbReference type="InterPro" id="IPR015943">
    <property type="entry name" value="WD40/YVTN_repeat-like_dom_sf"/>
</dbReference>
<reference evidence="1 2" key="1">
    <citation type="submission" date="2019-02" db="EMBL/GenBank/DDBJ databases">
        <title>Deep-cultivation of Planctomycetes and their phenomic and genomic characterization uncovers novel biology.</title>
        <authorList>
            <person name="Wiegand S."/>
            <person name="Jogler M."/>
            <person name="Boedeker C."/>
            <person name="Pinto D."/>
            <person name="Vollmers J."/>
            <person name="Rivas-Marin E."/>
            <person name="Kohn T."/>
            <person name="Peeters S.H."/>
            <person name="Heuer A."/>
            <person name="Rast P."/>
            <person name="Oberbeckmann S."/>
            <person name="Bunk B."/>
            <person name="Jeske O."/>
            <person name="Meyerdierks A."/>
            <person name="Storesund J.E."/>
            <person name="Kallscheuer N."/>
            <person name="Luecker S."/>
            <person name="Lage O.M."/>
            <person name="Pohl T."/>
            <person name="Merkel B.J."/>
            <person name="Hornburger P."/>
            <person name="Mueller R.-W."/>
            <person name="Bruemmer F."/>
            <person name="Labrenz M."/>
            <person name="Spormann A.M."/>
            <person name="Op den Camp H."/>
            <person name="Overmann J."/>
            <person name="Amann R."/>
            <person name="Jetten M.S.M."/>
            <person name="Mascher T."/>
            <person name="Medema M.H."/>
            <person name="Devos D.P."/>
            <person name="Kaster A.-K."/>
            <person name="Ovreas L."/>
            <person name="Rohde M."/>
            <person name="Galperin M.Y."/>
            <person name="Jogler C."/>
        </authorList>
    </citation>
    <scope>NUCLEOTIDE SEQUENCE [LARGE SCALE GENOMIC DNA]</scope>
    <source>
        <strain evidence="1 2">ElP</strain>
    </source>
</reference>
<dbReference type="InterPro" id="IPR007788">
    <property type="entry name" value="QCT"/>
</dbReference>
<evidence type="ECO:0000313" key="1">
    <source>
        <dbReference type="EMBL" id="QDV37310.1"/>
    </source>
</evidence>
<dbReference type="AlphaFoldDB" id="A0A518H8Y6"/>
<sequence length="282" mass="31465">MTTKARTPSTTGRHSHGRRRRIGFVLASAAVTAALCGGVLAALNSSQSSRPAVFDVEIIKAYPHDPKAFTQGLEFFGDNLYEGTGQYGRSRLRKVRLETGAVVQEVALPDDVFGEGITVWEDRIIQLSWQERLGFVFDRDTLEPKGRFRYAGEGWGLTHDATHLIMSDGSSTLRFLDPQTYRVVRSVRVITPEGQPVEQLNELEYIDGEIFANIWNTSTIARISAATGRVVGWIDLRNVRPRQAVGSNAVLNGIAYEPKSKRLFVTGKNWSDLFEIRLVPRD</sequence>
<accession>A0A518H8Y6</accession>
<keyword evidence="1" id="KW-0808">Transferase</keyword>
<dbReference type="Proteomes" id="UP000317835">
    <property type="component" value="Chromosome"/>
</dbReference>
<dbReference type="RefSeq" id="WP_145274942.1">
    <property type="nucleotide sequence ID" value="NZ_CP036426.1"/>
</dbReference>
<dbReference type="SUPFAM" id="SSF50969">
    <property type="entry name" value="YVTN repeat-like/Quinoprotein amine dehydrogenase"/>
    <property type="match status" value="1"/>
</dbReference>
<dbReference type="InterPro" id="IPR011044">
    <property type="entry name" value="Quino_amine_DH_bsu"/>
</dbReference>
<proteinExistence type="predicted"/>
<name>A0A518H8Y6_9BACT</name>
<organism evidence="1 2">
    <name type="scientific">Tautonia plasticadhaerens</name>
    <dbReference type="NCBI Taxonomy" id="2527974"/>
    <lineage>
        <taxon>Bacteria</taxon>
        <taxon>Pseudomonadati</taxon>
        <taxon>Planctomycetota</taxon>
        <taxon>Planctomycetia</taxon>
        <taxon>Isosphaerales</taxon>
        <taxon>Isosphaeraceae</taxon>
        <taxon>Tautonia</taxon>
    </lineage>
</organism>
<dbReference type="KEGG" id="tpla:ElP_52450"/>
<dbReference type="OrthoDB" id="9783700at2"/>
<keyword evidence="2" id="KW-1185">Reference proteome</keyword>
<protein>
    <submittedName>
        <fullName evidence="1">Glutamine cyclotransferase</fullName>
    </submittedName>
</protein>
<gene>
    <name evidence="1" type="ORF">ElP_52450</name>
</gene>
<dbReference type="PANTHER" id="PTHR31270:SF1">
    <property type="entry name" value="GLUTAMINYL-PEPTIDE CYCLOTRANSFERASE"/>
    <property type="match status" value="1"/>
</dbReference>
<dbReference type="PANTHER" id="PTHR31270">
    <property type="entry name" value="GLUTAMINYL-PEPTIDE CYCLOTRANSFERASE"/>
    <property type="match status" value="1"/>
</dbReference>
<dbReference type="Pfam" id="PF05096">
    <property type="entry name" value="Glu_cyclase_2"/>
    <property type="match status" value="1"/>
</dbReference>
<dbReference type="Gene3D" id="2.130.10.10">
    <property type="entry name" value="YVTN repeat-like/Quinoprotein amine dehydrogenase"/>
    <property type="match status" value="1"/>
</dbReference>